<feature type="domain" description="Histidine kinase" evidence="6">
    <location>
        <begin position="706"/>
        <end position="920"/>
    </location>
</feature>
<accession>A0A2N3HNC6</accession>
<dbReference type="InterPro" id="IPR004358">
    <property type="entry name" value="Sig_transdc_His_kin-like_C"/>
</dbReference>
<dbReference type="CDD" id="cd00130">
    <property type="entry name" value="PAS"/>
    <property type="match status" value="2"/>
</dbReference>
<dbReference type="InterPro" id="IPR036097">
    <property type="entry name" value="HisK_dim/P_sf"/>
</dbReference>
<name>A0A2N3HNC6_9FLAO</name>
<dbReference type="EMBL" id="PJEO01000013">
    <property type="protein sequence ID" value="PKQ46445.1"/>
    <property type="molecule type" value="Genomic_DNA"/>
</dbReference>
<dbReference type="Gene3D" id="1.10.287.130">
    <property type="match status" value="1"/>
</dbReference>
<dbReference type="Gene3D" id="3.30.565.10">
    <property type="entry name" value="Histidine kinase-like ATPase, C-terminal domain"/>
    <property type="match status" value="1"/>
</dbReference>
<dbReference type="InterPro" id="IPR005467">
    <property type="entry name" value="His_kinase_dom"/>
</dbReference>
<evidence type="ECO:0000256" key="5">
    <source>
        <dbReference type="ARBA" id="ARBA00022777"/>
    </source>
</evidence>
<dbReference type="PRINTS" id="PR00344">
    <property type="entry name" value="BCTRLSENSOR"/>
</dbReference>
<dbReference type="PROSITE" id="PS50112">
    <property type="entry name" value="PAS"/>
    <property type="match status" value="2"/>
</dbReference>
<dbReference type="SUPFAM" id="SSF55874">
    <property type="entry name" value="ATPase domain of HSP90 chaperone/DNA topoisomerase II/histidine kinase"/>
    <property type="match status" value="1"/>
</dbReference>
<dbReference type="Gene3D" id="3.30.450.40">
    <property type="match status" value="1"/>
</dbReference>
<dbReference type="RefSeq" id="WP_106658360.1">
    <property type="nucleotide sequence ID" value="NZ_PJEO01000013.1"/>
</dbReference>
<protein>
    <recommendedName>
        <fullName evidence="2">histidine kinase</fullName>
        <ecNumber evidence="2">2.7.13.3</ecNumber>
    </recommendedName>
</protein>
<keyword evidence="10" id="KW-1185">Reference proteome</keyword>
<dbReference type="PANTHER" id="PTHR43304:SF1">
    <property type="entry name" value="PAC DOMAIN-CONTAINING PROTEIN"/>
    <property type="match status" value="1"/>
</dbReference>
<evidence type="ECO:0000256" key="3">
    <source>
        <dbReference type="ARBA" id="ARBA00022553"/>
    </source>
</evidence>
<keyword evidence="5" id="KW-0418">Kinase</keyword>
<dbReference type="InterPro" id="IPR003594">
    <property type="entry name" value="HATPase_dom"/>
</dbReference>
<dbReference type="SMART" id="SM00091">
    <property type="entry name" value="PAS"/>
    <property type="match status" value="3"/>
</dbReference>
<dbReference type="OrthoDB" id="9811889at2"/>
<keyword evidence="3" id="KW-0597">Phosphoprotein</keyword>
<dbReference type="EC" id="2.7.13.3" evidence="2"/>
<dbReference type="Gene3D" id="3.30.450.20">
    <property type="entry name" value="PAS domain"/>
    <property type="match status" value="3"/>
</dbReference>
<comment type="caution">
    <text evidence="9">The sequence shown here is derived from an EMBL/GenBank/DDBJ whole genome shotgun (WGS) entry which is preliminary data.</text>
</comment>
<dbReference type="GO" id="GO:0000155">
    <property type="term" value="F:phosphorelay sensor kinase activity"/>
    <property type="evidence" value="ECO:0007669"/>
    <property type="project" value="InterPro"/>
</dbReference>
<dbReference type="AlphaFoldDB" id="A0A2N3HNC6"/>
<dbReference type="SMART" id="SM00065">
    <property type="entry name" value="GAF"/>
    <property type="match status" value="1"/>
</dbReference>
<evidence type="ECO:0000313" key="9">
    <source>
        <dbReference type="EMBL" id="PKQ46445.1"/>
    </source>
</evidence>
<feature type="domain" description="PAS" evidence="7">
    <location>
        <begin position="554"/>
        <end position="633"/>
    </location>
</feature>
<evidence type="ECO:0000259" key="6">
    <source>
        <dbReference type="PROSITE" id="PS50109"/>
    </source>
</evidence>
<dbReference type="PANTHER" id="PTHR43304">
    <property type="entry name" value="PHYTOCHROME-LIKE PROTEIN CPH1"/>
    <property type="match status" value="1"/>
</dbReference>
<evidence type="ECO:0000256" key="1">
    <source>
        <dbReference type="ARBA" id="ARBA00000085"/>
    </source>
</evidence>
<evidence type="ECO:0000256" key="2">
    <source>
        <dbReference type="ARBA" id="ARBA00012438"/>
    </source>
</evidence>
<dbReference type="Proteomes" id="UP000233435">
    <property type="component" value="Unassembled WGS sequence"/>
</dbReference>
<dbReference type="InterPro" id="IPR000700">
    <property type="entry name" value="PAS-assoc_C"/>
</dbReference>
<dbReference type="PROSITE" id="PS50109">
    <property type="entry name" value="HIS_KIN"/>
    <property type="match status" value="1"/>
</dbReference>
<evidence type="ECO:0000256" key="4">
    <source>
        <dbReference type="ARBA" id="ARBA00022679"/>
    </source>
</evidence>
<dbReference type="InterPro" id="IPR029016">
    <property type="entry name" value="GAF-like_dom_sf"/>
</dbReference>
<dbReference type="Pfam" id="PF13185">
    <property type="entry name" value="GAF_2"/>
    <property type="match status" value="1"/>
</dbReference>
<dbReference type="PROSITE" id="PS50113">
    <property type="entry name" value="PAC"/>
    <property type="match status" value="1"/>
</dbReference>
<dbReference type="SUPFAM" id="SSF55781">
    <property type="entry name" value="GAF domain-like"/>
    <property type="match status" value="1"/>
</dbReference>
<dbReference type="InterPro" id="IPR001610">
    <property type="entry name" value="PAC"/>
</dbReference>
<dbReference type="SUPFAM" id="SSF47384">
    <property type="entry name" value="Homodimeric domain of signal transducing histidine kinase"/>
    <property type="match status" value="1"/>
</dbReference>
<dbReference type="SMART" id="SM00086">
    <property type="entry name" value="PAC"/>
    <property type="match status" value="2"/>
</dbReference>
<sequence>MDNRNFLNEQAIASNLAKDLKAAYSEISFQIEEKGKRAAELVIANIELSFQNEEKEKRSAELIIANKELIFQNKEKGKRAGELIIANKELIFQNKEKGKRAAELFIANNKLIKSEANFRKLNEELEQKVSKRTSQYVFLSQINQTIVHVRDEATLFRNSCRFALEFGKFKMAWIGSFNSEQNKITLLENSGIPAEDIKLFTDVSYESKDPQGIVFRTGKHFLCNDVENTPEIESWKSFAKKQGIHSCIVLPIHKSGKVFGTFNLYASKLNFFNKEDIALLTEVTGDISFALDLLEKTKRHTQAEELIIKNEKLFRALIEKSTDMETLSTIDGKIFYASPSISKVLGYSLEEFLNTTPSDIIHPDNIPIVFENIQKILQSPGASFTIRHQLKHNNGNYIWCEGTITNMLHEPYVHAIVSNFRDISYKKSIEEQLEFDNNNLNALINNTHDLMWSVDRELNLITSNLPFDIAHKLNFDRAIRKEKNILTIMNAPEMINHFKPLYERAFAGETYLSTFYLDTPVELWTEISFYPIRKGHEIIGTACHSRDITGIKKSEKELKNITDRLLLATYSAKIGIWDWDTKNDILIWDDNMYKIFDTVQNEFNGAFEAWSNTVHPDDLQRTLLDVQTALDGPKNFDSVFRIRWHNNEIRYIEGHAIVLRDEDGKANRMIGVNRDITELKVAEETKEKLINGMAQRNCDLEQFTFMISHNLRGSVANILGCAETLQDDTLTLQERKEFLKGLFESVSGLDIIIKDINSILQLKHKVTEKNELISFSNLVNDIVNSLGLHIDKHNVHINSDFSAVDEILSLKVYMHSIFYNLISNSIKYSKPHEPTHIEIKSYFENGRITLTFNDNGLGIDMKKHGDKVFGLYKRFHSHVEGKGIGLFMVKTQVEALEGKITVSSVLNKGTEFTIVFENRIK</sequence>
<dbReference type="SMART" id="SM00387">
    <property type="entry name" value="HATPase_c"/>
    <property type="match status" value="1"/>
</dbReference>
<comment type="catalytic activity">
    <reaction evidence="1">
        <text>ATP + protein L-histidine = ADP + protein N-phospho-L-histidine.</text>
        <dbReference type="EC" id="2.7.13.3"/>
    </reaction>
</comment>
<reference evidence="9 10" key="1">
    <citation type="submission" date="2017-12" db="EMBL/GenBank/DDBJ databases">
        <title>Confluentibacter flavum sp. nov., isolated from the saline lake.</title>
        <authorList>
            <person name="Yu L."/>
        </authorList>
    </citation>
    <scope>NUCLEOTIDE SEQUENCE [LARGE SCALE GENOMIC DNA]</scope>
    <source>
        <strain evidence="9 10">3B</strain>
    </source>
</reference>
<dbReference type="InterPro" id="IPR036890">
    <property type="entry name" value="HATPase_C_sf"/>
</dbReference>
<feature type="domain" description="PAS" evidence="7">
    <location>
        <begin position="310"/>
        <end position="380"/>
    </location>
</feature>
<keyword evidence="4" id="KW-0808">Transferase</keyword>
<dbReference type="InterPro" id="IPR052162">
    <property type="entry name" value="Sensor_kinase/Photoreceptor"/>
</dbReference>
<dbReference type="Pfam" id="PF02518">
    <property type="entry name" value="HATPase_c"/>
    <property type="match status" value="1"/>
</dbReference>
<evidence type="ECO:0000259" key="8">
    <source>
        <dbReference type="PROSITE" id="PS50113"/>
    </source>
</evidence>
<dbReference type="InterPro" id="IPR013655">
    <property type="entry name" value="PAS_fold_3"/>
</dbReference>
<dbReference type="InterPro" id="IPR035965">
    <property type="entry name" value="PAS-like_dom_sf"/>
</dbReference>
<dbReference type="Pfam" id="PF08447">
    <property type="entry name" value="PAS_3"/>
    <property type="match status" value="2"/>
</dbReference>
<evidence type="ECO:0000259" key="7">
    <source>
        <dbReference type="PROSITE" id="PS50112"/>
    </source>
</evidence>
<organism evidence="9 10">
    <name type="scientific">Confluentibacter flavum</name>
    <dbReference type="NCBI Taxonomy" id="1909700"/>
    <lineage>
        <taxon>Bacteria</taxon>
        <taxon>Pseudomonadati</taxon>
        <taxon>Bacteroidota</taxon>
        <taxon>Flavobacteriia</taxon>
        <taxon>Flavobacteriales</taxon>
        <taxon>Flavobacteriaceae</taxon>
        <taxon>Confluentibacter</taxon>
    </lineage>
</organism>
<evidence type="ECO:0000313" key="10">
    <source>
        <dbReference type="Proteomes" id="UP000233435"/>
    </source>
</evidence>
<proteinExistence type="predicted"/>
<dbReference type="InterPro" id="IPR003018">
    <property type="entry name" value="GAF"/>
</dbReference>
<dbReference type="Gene3D" id="2.10.70.100">
    <property type="match status" value="1"/>
</dbReference>
<dbReference type="InterPro" id="IPR000014">
    <property type="entry name" value="PAS"/>
</dbReference>
<dbReference type="SUPFAM" id="SSF55785">
    <property type="entry name" value="PYP-like sensor domain (PAS domain)"/>
    <property type="match status" value="3"/>
</dbReference>
<gene>
    <name evidence="9" type="ORF">CSW08_02630</name>
</gene>
<feature type="domain" description="PAC" evidence="8">
    <location>
        <begin position="636"/>
        <end position="688"/>
    </location>
</feature>
<dbReference type="NCBIfam" id="TIGR00229">
    <property type="entry name" value="sensory_box"/>
    <property type="match status" value="1"/>
</dbReference>